<evidence type="ECO:0000256" key="10">
    <source>
        <dbReference type="PROSITE-ProRule" id="PRU00042"/>
    </source>
</evidence>
<dbReference type="PANTHER" id="PTHR24384">
    <property type="entry name" value="FINGER PUTATIVE TRANSCRIPTION FACTOR FAMILY-RELATED"/>
    <property type="match status" value="1"/>
</dbReference>
<protein>
    <recommendedName>
        <fullName evidence="12">C2H2-type domain-containing protein</fullName>
    </recommendedName>
</protein>
<comment type="caution">
    <text evidence="13">The sequence shown here is derived from an EMBL/GenBank/DDBJ whole genome shotgun (WGS) entry which is preliminary data.</text>
</comment>
<dbReference type="Gene3D" id="3.30.160.60">
    <property type="entry name" value="Classic Zinc Finger"/>
    <property type="match status" value="2"/>
</dbReference>
<feature type="domain" description="C2H2-type" evidence="12">
    <location>
        <begin position="369"/>
        <end position="392"/>
    </location>
</feature>
<keyword evidence="8" id="KW-0804">Transcription</keyword>
<reference evidence="13 14" key="1">
    <citation type="submission" date="2021-06" db="EMBL/GenBank/DDBJ databases">
        <authorList>
            <person name="Palmer J.M."/>
        </authorList>
    </citation>
    <scope>NUCLEOTIDE SEQUENCE [LARGE SCALE GENOMIC DNA]</scope>
    <source>
        <strain evidence="14">if_2019</strain>
        <tissue evidence="13">Muscle</tissue>
    </source>
</reference>
<dbReference type="InterPro" id="IPR036236">
    <property type="entry name" value="Znf_C2H2_sf"/>
</dbReference>
<evidence type="ECO:0000256" key="5">
    <source>
        <dbReference type="ARBA" id="ARBA00022833"/>
    </source>
</evidence>
<dbReference type="SMART" id="SM00355">
    <property type="entry name" value="ZnF_C2H2"/>
    <property type="match status" value="2"/>
</dbReference>
<keyword evidence="3" id="KW-0677">Repeat</keyword>
<dbReference type="PROSITE" id="PS00028">
    <property type="entry name" value="ZINC_FINGER_C2H2_1"/>
    <property type="match status" value="2"/>
</dbReference>
<keyword evidence="14" id="KW-1185">Reference proteome</keyword>
<evidence type="ECO:0000256" key="2">
    <source>
        <dbReference type="ARBA" id="ARBA00022723"/>
    </source>
</evidence>
<dbReference type="PANTHER" id="PTHR24384:SF189">
    <property type="entry name" value="C2H2-TYPE DOMAIN-CONTAINING PROTEIN-RELATED"/>
    <property type="match status" value="1"/>
</dbReference>
<evidence type="ECO:0000256" key="7">
    <source>
        <dbReference type="ARBA" id="ARBA00023125"/>
    </source>
</evidence>
<dbReference type="SUPFAM" id="SSF57667">
    <property type="entry name" value="beta-beta-alpha zinc fingers"/>
    <property type="match status" value="1"/>
</dbReference>
<evidence type="ECO:0000256" key="8">
    <source>
        <dbReference type="ARBA" id="ARBA00023163"/>
    </source>
</evidence>
<keyword evidence="9" id="KW-0539">Nucleus</keyword>
<accession>A0ABV0VEZ0</accession>
<organism evidence="13 14">
    <name type="scientific">Ilyodon furcidens</name>
    <name type="common">goldbreast splitfin</name>
    <dbReference type="NCBI Taxonomy" id="33524"/>
    <lineage>
        <taxon>Eukaryota</taxon>
        <taxon>Metazoa</taxon>
        <taxon>Chordata</taxon>
        <taxon>Craniata</taxon>
        <taxon>Vertebrata</taxon>
        <taxon>Euteleostomi</taxon>
        <taxon>Actinopterygii</taxon>
        <taxon>Neopterygii</taxon>
        <taxon>Teleostei</taxon>
        <taxon>Neoteleostei</taxon>
        <taxon>Acanthomorphata</taxon>
        <taxon>Ovalentaria</taxon>
        <taxon>Atherinomorphae</taxon>
        <taxon>Cyprinodontiformes</taxon>
        <taxon>Goodeidae</taxon>
        <taxon>Ilyodon</taxon>
    </lineage>
</organism>
<proteinExistence type="predicted"/>
<evidence type="ECO:0000256" key="1">
    <source>
        <dbReference type="ARBA" id="ARBA00004123"/>
    </source>
</evidence>
<keyword evidence="4 10" id="KW-0863">Zinc-finger</keyword>
<feature type="compositionally biased region" description="Basic and acidic residues" evidence="11">
    <location>
        <begin position="59"/>
        <end position="83"/>
    </location>
</feature>
<dbReference type="InterPro" id="IPR013087">
    <property type="entry name" value="Znf_C2H2_type"/>
</dbReference>
<evidence type="ECO:0000313" key="14">
    <source>
        <dbReference type="Proteomes" id="UP001482620"/>
    </source>
</evidence>
<evidence type="ECO:0000259" key="12">
    <source>
        <dbReference type="PROSITE" id="PS50157"/>
    </source>
</evidence>
<name>A0ABV0VEZ0_9TELE</name>
<dbReference type="EMBL" id="JAHRIQ010105650">
    <property type="protein sequence ID" value="MEQ2255614.1"/>
    <property type="molecule type" value="Genomic_DNA"/>
</dbReference>
<dbReference type="Pfam" id="PF00096">
    <property type="entry name" value="zf-C2H2"/>
    <property type="match status" value="2"/>
</dbReference>
<keyword evidence="7" id="KW-0238">DNA-binding</keyword>
<feature type="compositionally biased region" description="Basic and acidic residues" evidence="11">
    <location>
        <begin position="122"/>
        <end position="139"/>
    </location>
</feature>
<evidence type="ECO:0000313" key="13">
    <source>
        <dbReference type="EMBL" id="MEQ2255614.1"/>
    </source>
</evidence>
<evidence type="ECO:0000256" key="9">
    <source>
        <dbReference type="ARBA" id="ARBA00023242"/>
    </source>
</evidence>
<dbReference type="InterPro" id="IPR050752">
    <property type="entry name" value="C2H2-ZF_domain"/>
</dbReference>
<keyword evidence="5" id="KW-0862">Zinc</keyword>
<comment type="subcellular location">
    <subcellularLocation>
        <location evidence="1">Nucleus</location>
    </subcellularLocation>
</comment>
<evidence type="ECO:0000256" key="11">
    <source>
        <dbReference type="SAM" id="MobiDB-lite"/>
    </source>
</evidence>
<dbReference type="PROSITE" id="PS50157">
    <property type="entry name" value="ZINC_FINGER_C2H2_2"/>
    <property type="match status" value="2"/>
</dbReference>
<feature type="region of interest" description="Disordered" evidence="11">
    <location>
        <begin position="59"/>
        <end position="139"/>
    </location>
</feature>
<keyword evidence="2" id="KW-0479">Metal-binding</keyword>
<keyword evidence="6" id="KW-0805">Transcription regulation</keyword>
<evidence type="ECO:0000256" key="3">
    <source>
        <dbReference type="ARBA" id="ARBA00022737"/>
    </source>
</evidence>
<dbReference type="Proteomes" id="UP001482620">
    <property type="component" value="Unassembled WGS sequence"/>
</dbReference>
<feature type="domain" description="C2H2-type" evidence="12">
    <location>
        <begin position="341"/>
        <end position="368"/>
    </location>
</feature>
<gene>
    <name evidence="13" type="ORF">ILYODFUR_015643</name>
</gene>
<evidence type="ECO:0000256" key="6">
    <source>
        <dbReference type="ARBA" id="ARBA00023015"/>
    </source>
</evidence>
<evidence type="ECO:0000256" key="4">
    <source>
        <dbReference type="ARBA" id="ARBA00022771"/>
    </source>
</evidence>
<sequence length="460" mass="52625">MEDQRRTQEICWKPEITPQRVDLLNQHVWKKEEQDLSEQQLWNLKRNSALDQEELKYPCIKEEPVEPELTHIKEEPEPTRCEADQGQLKRTQIKEELQQSPSQEEPEPSLIKEEQEEPEPSLIKEELEPSLIKEELEPSLIKEELEPSHIVEEQNNLELLCIKEELELSNITKEQGEPEPAGLGTDQEDVEHLLIKEEHGQLELSDIKEEQGVVELSCIKKEHKELEPEGIVAEQEEPEPEGIVADCGEPEHSQFEDEHEEPQLLSFLIHSSQQIQQLLVNHSTDAFMDPWSSQKSSFRDSEPNIDHLYCQSGAEAQVQSQEGTSCPVSESPAQPDPDTPVKCDVCGKVFKYEHSLVEHQGIHSGVKPYACNTCGKSFTQPSGLKVHMRIHTVNLGSSAENWISRHGPYNETVGRTSPDISFNLKNESSLLHSELFQQTVQYNHRRRTTKAAQKKNSYGR</sequence>